<accession>A0A084J941</accession>
<protein>
    <recommendedName>
        <fullName evidence="1">YcaO domain-containing protein</fullName>
    </recommendedName>
</protein>
<dbReference type="RefSeq" id="WP_035134442.1">
    <property type="nucleotide sequence ID" value="NZ_JPMD01000035.1"/>
</dbReference>
<dbReference type="InterPro" id="IPR003776">
    <property type="entry name" value="YcaO-like_dom"/>
</dbReference>
<gene>
    <name evidence="2" type="ORF">IO99_14485</name>
</gene>
<dbReference type="Proteomes" id="UP000028542">
    <property type="component" value="Unassembled WGS sequence"/>
</dbReference>
<comment type="caution">
    <text evidence="2">The sequence shown here is derived from an EMBL/GenBank/DDBJ whole genome shotgun (WGS) entry which is preliminary data.</text>
</comment>
<dbReference type="AlphaFoldDB" id="A0A084J941"/>
<evidence type="ECO:0000313" key="3">
    <source>
        <dbReference type="Proteomes" id="UP000028542"/>
    </source>
</evidence>
<proteinExistence type="predicted"/>
<keyword evidence="3" id="KW-1185">Reference proteome</keyword>
<feature type="domain" description="YcaO" evidence="1">
    <location>
        <begin position="61"/>
        <end position="435"/>
    </location>
</feature>
<dbReference type="Pfam" id="PF02624">
    <property type="entry name" value="YcaO"/>
    <property type="match status" value="1"/>
</dbReference>
<organism evidence="2 3">
    <name type="scientific">Clostridium sulfidigenes</name>
    <dbReference type="NCBI Taxonomy" id="318464"/>
    <lineage>
        <taxon>Bacteria</taxon>
        <taxon>Bacillati</taxon>
        <taxon>Bacillota</taxon>
        <taxon>Clostridia</taxon>
        <taxon>Eubacteriales</taxon>
        <taxon>Clostridiaceae</taxon>
        <taxon>Clostridium</taxon>
    </lineage>
</organism>
<dbReference type="EMBL" id="JPMD01000035">
    <property type="protein sequence ID" value="KEZ85475.1"/>
    <property type="molecule type" value="Genomic_DNA"/>
</dbReference>
<name>A0A084J941_9CLOT</name>
<dbReference type="PANTHER" id="PTHR37809">
    <property type="entry name" value="RIBOSOMAL PROTEIN S12 METHYLTHIOTRANSFERASE ACCESSORY FACTOR YCAO"/>
    <property type="match status" value="1"/>
</dbReference>
<dbReference type="Gene3D" id="3.30.1330.230">
    <property type="match status" value="1"/>
</dbReference>
<reference evidence="2 3" key="1">
    <citation type="submission" date="2014-07" db="EMBL/GenBank/DDBJ databases">
        <title>Draft genome of Clostridium sulfidigenes 113A isolated from sediments associated with methane hydrate from Krishna Godavari basin.</title>
        <authorList>
            <person name="Honkalas V.S."/>
            <person name="Dabir A.P."/>
            <person name="Arora P."/>
            <person name="Dhakephalkar P.K."/>
        </authorList>
    </citation>
    <scope>NUCLEOTIDE SEQUENCE [LARGE SCALE GENOMIC DNA]</scope>
    <source>
        <strain evidence="2 3">113A</strain>
    </source>
</reference>
<dbReference type="PROSITE" id="PS51664">
    <property type="entry name" value="YCAO"/>
    <property type="match status" value="1"/>
</dbReference>
<dbReference type="STRING" id="318464.IO99_14485"/>
<dbReference type="Gene3D" id="3.30.160.660">
    <property type="match status" value="1"/>
</dbReference>
<sequence>MSNSSDLSIKNKDDFPINSILKARLDLQQIGILVQELWNSVGSSIFSVHIIVLNTTLTANGKGISKELALASAYGELIERLSFCLPFRVSPFYKMFYEKIYSIEENKLFIHMPFENWIKSSSADTYFSLLNNGLEENSKDHCINLWCERKGNCRNYDLVSRFNLLLPSNSSLDESLFQYELDISYAVLDYYYGSNGMCAGNTKEEALVQGICEIIERAVQFQVLAENENEIYDITDSYFTNSSNINNDYKYLYSHNFKLKILLVENKFNCPVIAVIIFNDIGGYYVSFGCHPNIWIAIERSITELFQGYSLDTLSDAFKYEYLYHDDHHKNENYVALLKYGVGHYPMNFILRNYPVMDIKNFTCAVKTNVDYLDEIIVNIMNLGLPIYAVSGLDFDLHTFQVIIPSVSEAENILPARKLRSDAHDSIYSNLSEVDRKSCLKIADYCSELWANGDKTMVQLLDISNYSIYERCETQVDGIQSSLFISMLYIKAKEWDKAYEYMLHFLSEIKIINGINKENFIYYSLYSNALDMLRKGASKDYILESIKMIDPQTFDELQGVLFNNEDIFINFPKLESESLLAYSESLRNCFEAEKTCLNSLLCR</sequence>
<evidence type="ECO:0000259" key="1">
    <source>
        <dbReference type="PROSITE" id="PS51664"/>
    </source>
</evidence>
<evidence type="ECO:0000313" key="2">
    <source>
        <dbReference type="EMBL" id="KEZ85475.1"/>
    </source>
</evidence>
<dbReference type="eggNOG" id="COG1944">
    <property type="taxonomic scope" value="Bacteria"/>
</dbReference>
<dbReference type="NCBIfam" id="TIGR00702">
    <property type="entry name" value="YcaO-type kinase domain"/>
    <property type="match status" value="1"/>
</dbReference>
<dbReference type="PANTHER" id="PTHR37809:SF1">
    <property type="entry name" value="RIBOSOMAL PROTEIN S12 METHYLTHIOTRANSFERASE ACCESSORY FACTOR YCAO"/>
    <property type="match status" value="1"/>
</dbReference>